<name>A0A497E669_UNCAE</name>
<reference evidence="4 5" key="1">
    <citation type="submission" date="2018-06" db="EMBL/GenBank/DDBJ databases">
        <title>Extensive metabolic versatility and redundancy in microbially diverse, dynamic hydrothermal sediments.</title>
        <authorList>
            <person name="Dombrowski N."/>
            <person name="Teske A."/>
            <person name="Baker B.J."/>
        </authorList>
    </citation>
    <scope>NUCLEOTIDE SEQUENCE [LARGE SCALE GENOMIC DNA]</scope>
    <source>
        <strain evidence="4">B47_G16</strain>
    </source>
</reference>
<evidence type="ECO:0000313" key="4">
    <source>
        <dbReference type="EMBL" id="RLE10565.1"/>
    </source>
</evidence>
<keyword evidence="2" id="KW-0489">Methyltransferase</keyword>
<dbReference type="EMBL" id="QMPZ01000006">
    <property type="protein sequence ID" value="RLE10565.1"/>
    <property type="molecule type" value="Genomic_DNA"/>
</dbReference>
<comment type="caution">
    <text evidence="4">The sequence shown here is derived from an EMBL/GenBank/DDBJ whole genome shotgun (WGS) entry which is preliminary data.</text>
</comment>
<sequence length="502" mass="56492">MLKGFTRNFKPLEILSEGELEAIHRGTLSVLRKTGVRFESKKALKLFEKNGCQVDYTDNRVRFPEGLVEECLRKCPSSFRVKARNPKNDMIWGGNTVYFQALSGTRSVDLDTWEPKTPTRKEYYDAITCLDALENVHIIPWYTPWFGFKNIPSVMAMPEGLAARLRNSSKFTCSNYSMGCEVFNIQMAKAVGAELRSSMAASPPLTFYEDAVENAFRTVEAGFILLITSGSVYGGTSPATIAGSLISGNAEIMAGIVLAQLIKPGTRIIVQDFSFPQNMRSGSPGFGAIEISLHQVAFNQIWRRYKIPIDGGVSYPGSKKIDYQAGYEKAIIALIGALSGTNTIWIQGAMYGELAFHPVLAIIDDDMVGMIGRFLRGILVNDETMALDLIDEVGPIPGYYLNKEHTRKWWKLEQFIPRVADRLTYPEWLKGGKKDCLSLAKERYQKILSTHKVDPPLTQSQEEEIERILKEARKYYRKKGLISNAEWEAYMEDLKSPDYPYA</sequence>
<organism evidence="4 5">
    <name type="scientific">Aerophobetes bacterium</name>
    <dbReference type="NCBI Taxonomy" id="2030807"/>
    <lineage>
        <taxon>Bacteria</taxon>
        <taxon>Candidatus Aerophobota</taxon>
    </lineage>
</organism>
<dbReference type="Gene3D" id="3.20.20.480">
    <property type="entry name" value="Trimethylamine methyltransferase-like"/>
    <property type="match status" value="1"/>
</dbReference>
<dbReference type="InterPro" id="IPR010426">
    <property type="entry name" value="MTTB_MeTrfase"/>
</dbReference>
<dbReference type="GO" id="GO:0008168">
    <property type="term" value="F:methyltransferase activity"/>
    <property type="evidence" value="ECO:0007669"/>
    <property type="project" value="UniProtKB-KW"/>
</dbReference>
<gene>
    <name evidence="4" type="ORF">DRJ00_01080</name>
</gene>
<keyword evidence="3" id="KW-0808">Transferase</keyword>
<dbReference type="AlphaFoldDB" id="A0A497E669"/>
<proteinExistence type="inferred from homology"/>
<accession>A0A497E669</accession>
<evidence type="ECO:0000256" key="1">
    <source>
        <dbReference type="ARBA" id="ARBA00007137"/>
    </source>
</evidence>
<dbReference type="GO" id="GO:0032259">
    <property type="term" value="P:methylation"/>
    <property type="evidence" value="ECO:0007669"/>
    <property type="project" value="UniProtKB-KW"/>
</dbReference>
<protein>
    <recommendedName>
        <fullName evidence="6">Trimethylamine methyltransferase</fullName>
    </recommendedName>
</protein>
<dbReference type="GO" id="GO:0015948">
    <property type="term" value="P:methanogenesis"/>
    <property type="evidence" value="ECO:0007669"/>
    <property type="project" value="InterPro"/>
</dbReference>
<evidence type="ECO:0000256" key="2">
    <source>
        <dbReference type="ARBA" id="ARBA00022603"/>
    </source>
</evidence>
<dbReference type="InterPro" id="IPR038601">
    <property type="entry name" value="MttB-like_sf"/>
</dbReference>
<dbReference type="Proteomes" id="UP000279422">
    <property type="component" value="Unassembled WGS sequence"/>
</dbReference>
<evidence type="ECO:0008006" key="6">
    <source>
        <dbReference type="Google" id="ProtNLM"/>
    </source>
</evidence>
<evidence type="ECO:0000313" key="5">
    <source>
        <dbReference type="Proteomes" id="UP000279422"/>
    </source>
</evidence>
<comment type="similarity">
    <text evidence="1">Belongs to the trimethylamine methyltransferase family.</text>
</comment>
<evidence type="ECO:0000256" key="3">
    <source>
        <dbReference type="ARBA" id="ARBA00022679"/>
    </source>
</evidence>
<dbReference type="Pfam" id="PF06253">
    <property type="entry name" value="MTTB"/>
    <property type="match status" value="1"/>
</dbReference>